<accession>A0A081P884</accession>
<comment type="caution">
    <text evidence="1">The sequence shown here is derived from an EMBL/GenBank/DDBJ whole genome shotgun (WGS) entry which is preliminary data.</text>
</comment>
<gene>
    <name evidence="1" type="ORF">ET33_29660</name>
</gene>
<dbReference type="Proteomes" id="UP000028123">
    <property type="component" value="Unassembled WGS sequence"/>
</dbReference>
<protein>
    <submittedName>
        <fullName evidence="1">Uncharacterized protein</fullName>
    </submittedName>
</protein>
<keyword evidence="2" id="KW-1185">Reference proteome</keyword>
<organism evidence="1 2">
    <name type="scientific">Paenibacillus tyrfis</name>
    <dbReference type="NCBI Taxonomy" id="1501230"/>
    <lineage>
        <taxon>Bacteria</taxon>
        <taxon>Bacillati</taxon>
        <taxon>Bacillota</taxon>
        <taxon>Bacilli</taxon>
        <taxon>Bacillales</taxon>
        <taxon>Paenibacillaceae</taxon>
        <taxon>Paenibacillus</taxon>
    </lineage>
</organism>
<evidence type="ECO:0000313" key="1">
    <source>
        <dbReference type="EMBL" id="KEQ26907.1"/>
    </source>
</evidence>
<dbReference type="AlphaFoldDB" id="A0A081P884"/>
<sequence length="202" mass="23762">MKLNRDFYSRFNEGFVTKIKNTPQFMKEMMENAFPDEETPIDHWGSDSLGGAEFFVDNTNQIVKMISLDYEDSERFGEDDEELLQDEDRRWKQYEMTIKQNKEDNSHFFVDIVDLIKDELKFAEPQYIAGDEKQVFCDFMPEPTSQDHSIFDASEYFFSSYASISAYWILSDRIAFVQYAESDGDGDIQIYVTIGIIRRIIT</sequence>
<dbReference type="EMBL" id="JNVM01000005">
    <property type="protein sequence ID" value="KEQ26907.1"/>
    <property type="molecule type" value="Genomic_DNA"/>
</dbReference>
<evidence type="ECO:0000313" key="2">
    <source>
        <dbReference type="Proteomes" id="UP000028123"/>
    </source>
</evidence>
<proteinExistence type="predicted"/>
<name>A0A081P884_9BACL</name>
<reference evidence="1 2" key="1">
    <citation type="submission" date="2014-06" db="EMBL/GenBank/DDBJ databases">
        <title>Draft genome sequence of Paenibacillus sp. MSt1.</title>
        <authorList>
            <person name="Aw Y.K."/>
            <person name="Ong K.S."/>
            <person name="Gan H.M."/>
            <person name="Lee S.M."/>
        </authorList>
    </citation>
    <scope>NUCLEOTIDE SEQUENCE [LARGE SCALE GENOMIC DNA]</scope>
    <source>
        <strain evidence="1 2">MSt1</strain>
    </source>
</reference>